<evidence type="ECO:0000313" key="4">
    <source>
        <dbReference type="Proteomes" id="UP001321520"/>
    </source>
</evidence>
<accession>A0ABY9E8C5</accession>
<dbReference type="RefSeq" id="WP_301414453.1">
    <property type="nucleotide sequence ID" value="NZ_CP098023.1"/>
</dbReference>
<reference evidence="3 4" key="1">
    <citation type="submission" date="2022-05" db="EMBL/GenBank/DDBJ databases">
        <title>Microbulbifer sp. nov., isolated from sponge.</title>
        <authorList>
            <person name="Gao L."/>
        </authorList>
    </citation>
    <scope>NUCLEOTIDE SEQUENCE [LARGE SCALE GENOMIC DNA]</scope>
    <source>
        <strain evidence="3 4">MI-G</strain>
    </source>
</reference>
<organism evidence="3 4">
    <name type="scientific">Microbulbifer spongiae</name>
    <dbReference type="NCBI Taxonomy" id="2944933"/>
    <lineage>
        <taxon>Bacteria</taxon>
        <taxon>Pseudomonadati</taxon>
        <taxon>Pseudomonadota</taxon>
        <taxon>Gammaproteobacteria</taxon>
        <taxon>Cellvibrionales</taxon>
        <taxon>Microbulbiferaceae</taxon>
        <taxon>Microbulbifer</taxon>
    </lineage>
</organism>
<evidence type="ECO:0000259" key="2">
    <source>
        <dbReference type="Pfam" id="PF04773"/>
    </source>
</evidence>
<dbReference type="PIRSF" id="PIRSF018266">
    <property type="entry name" value="FecR"/>
    <property type="match status" value="1"/>
</dbReference>
<keyword evidence="1" id="KW-0472">Membrane</keyword>
<evidence type="ECO:0000313" key="3">
    <source>
        <dbReference type="EMBL" id="WKD48685.1"/>
    </source>
</evidence>
<sequence>MNKEIPISPQEEQAILSWFIHGAKEQASPQKVKDFEGWLHESPVRRALAQRIERIWNHQSFAQALLKIEQASHRERLTSRKTPMRPWYLAIAASLVLVITTTIMYNSNTQRTIKRIYQTEPKQVSRQKLTDGSILDLSATTKVAVSYNERKRRIRLFNGEAQFSVAKDPSRPFVVESRQASIRALGTIFNVDQRYGFTELTVLEGEVVVNPLEQTRKRFVVAAGEMLRITEHSTGAIKTFDLANYKSWIDGYIQVKNQRLSDLLVEFNRFTDTPLTTKGHEIGSLLVSGSFDLKKIDTNIQILAKLHNLKIQHQGSHTVLESSEEQTP</sequence>
<dbReference type="InterPro" id="IPR012373">
    <property type="entry name" value="Ferrdict_sens_TM"/>
</dbReference>
<feature type="transmembrane region" description="Helical" evidence="1">
    <location>
        <begin position="86"/>
        <end position="105"/>
    </location>
</feature>
<dbReference type="Pfam" id="PF04773">
    <property type="entry name" value="FecR"/>
    <property type="match status" value="1"/>
</dbReference>
<dbReference type="Gene3D" id="2.60.120.1440">
    <property type="match status" value="1"/>
</dbReference>
<evidence type="ECO:0000256" key="1">
    <source>
        <dbReference type="SAM" id="Phobius"/>
    </source>
</evidence>
<keyword evidence="4" id="KW-1185">Reference proteome</keyword>
<name>A0ABY9E8C5_9GAMM</name>
<keyword evidence="1" id="KW-1133">Transmembrane helix</keyword>
<proteinExistence type="predicted"/>
<protein>
    <submittedName>
        <fullName evidence="3">FecR domain-containing protein</fullName>
    </submittedName>
</protein>
<dbReference type="PANTHER" id="PTHR30273:SF2">
    <property type="entry name" value="PROTEIN FECR"/>
    <property type="match status" value="1"/>
</dbReference>
<feature type="domain" description="FecR protein" evidence="2">
    <location>
        <begin position="117"/>
        <end position="207"/>
    </location>
</feature>
<keyword evidence="1" id="KW-0812">Transmembrane</keyword>
<gene>
    <name evidence="3" type="ORF">M8T91_12290</name>
</gene>
<dbReference type="Gene3D" id="3.55.50.30">
    <property type="match status" value="1"/>
</dbReference>
<dbReference type="PANTHER" id="PTHR30273">
    <property type="entry name" value="PERIPLASMIC SIGNAL SENSOR AND SIGMA FACTOR ACTIVATOR FECR-RELATED"/>
    <property type="match status" value="1"/>
</dbReference>
<dbReference type="InterPro" id="IPR006860">
    <property type="entry name" value="FecR"/>
</dbReference>
<dbReference type="EMBL" id="CP098023">
    <property type="protein sequence ID" value="WKD48685.1"/>
    <property type="molecule type" value="Genomic_DNA"/>
</dbReference>
<dbReference type="Proteomes" id="UP001321520">
    <property type="component" value="Chromosome"/>
</dbReference>